<accession>A0AA41UZK5</accession>
<evidence type="ECO:0000256" key="1">
    <source>
        <dbReference type="SAM" id="Phobius"/>
    </source>
</evidence>
<dbReference type="Proteomes" id="UP001177140">
    <property type="component" value="Unassembled WGS sequence"/>
</dbReference>
<proteinExistence type="predicted"/>
<comment type="caution">
    <text evidence="2">The sequence shown here is derived from an EMBL/GenBank/DDBJ whole genome shotgun (WGS) entry which is preliminary data.</text>
</comment>
<feature type="non-terminal residue" evidence="2">
    <location>
        <position position="54"/>
    </location>
</feature>
<organism evidence="2 3">
    <name type="scientific">Papaver nudicaule</name>
    <name type="common">Iceland poppy</name>
    <dbReference type="NCBI Taxonomy" id="74823"/>
    <lineage>
        <taxon>Eukaryota</taxon>
        <taxon>Viridiplantae</taxon>
        <taxon>Streptophyta</taxon>
        <taxon>Embryophyta</taxon>
        <taxon>Tracheophyta</taxon>
        <taxon>Spermatophyta</taxon>
        <taxon>Magnoliopsida</taxon>
        <taxon>Ranunculales</taxon>
        <taxon>Papaveraceae</taxon>
        <taxon>Papaveroideae</taxon>
        <taxon>Papaver</taxon>
    </lineage>
</organism>
<keyword evidence="1" id="KW-1133">Transmembrane helix</keyword>
<evidence type="ECO:0000313" key="3">
    <source>
        <dbReference type="Proteomes" id="UP001177140"/>
    </source>
</evidence>
<dbReference type="AlphaFoldDB" id="A0AA41UZK5"/>
<protein>
    <submittedName>
        <fullName evidence="2">Uncharacterized protein</fullName>
    </submittedName>
</protein>
<keyword evidence="3" id="KW-1185">Reference proteome</keyword>
<reference evidence="2" key="1">
    <citation type="submission" date="2022-03" db="EMBL/GenBank/DDBJ databases">
        <title>A functionally conserved STORR gene fusion in Papaver species that diverged 16.8 million years ago.</title>
        <authorList>
            <person name="Catania T."/>
        </authorList>
    </citation>
    <scope>NUCLEOTIDE SEQUENCE</scope>
    <source>
        <strain evidence="2">S-191538</strain>
    </source>
</reference>
<keyword evidence="1" id="KW-0812">Transmembrane</keyword>
<feature type="transmembrane region" description="Helical" evidence="1">
    <location>
        <begin position="6"/>
        <end position="23"/>
    </location>
</feature>
<sequence>MGCYTFFLVFVVMIFLMSFKNYGIEGRQIISREEDLEFEEQLKILNKAPVKTLH</sequence>
<gene>
    <name evidence="2" type="ORF">MKW94_019927</name>
</gene>
<evidence type="ECO:0000313" key="2">
    <source>
        <dbReference type="EMBL" id="MCL7028730.1"/>
    </source>
</evidence>
<keyword evidence="1" id="KW-0472">Membrane</keyword>
<name>A0AA41UZK5_PAPNU</name>
<dbReference type="EMBL" id="JAJJMA010082786">
    <property type="protein sequence ID" value="MCL7028730.1"/>
    <property type="molecule type" value="Genomic_DNA"/>
</dbReference>